<evidence type="ECO:0000313" key="4">
    <source>
        <dbReference type="Proteomes" id="UP000580474"/>
    </source>
</evidence>
<dbReference type="Pfam" id="PF26563">
    <property type="entry name" value="Rv3660c_N"/>
    <property type="match status" value="1"/>
</dbReference>
<dbReference type="InterPro" id="IPR002586">
    <property type="entry name" value="CobQ/CobB/MinD/ParA_Nub-bd_dom"/>
</dbReference>
<dbReference type="GO" id="GO:0009898">
    <property type="term" value="C:cytoplasmic side of plasma membrane"/>
    <property type="evidence" value="ECO:0007669"/>
    <property type="project" value="TreeGrafter"/>
</dbReference>
<accession>A0A840NL64</accession>
<organism evidence="3 4">
    <name type="scientific">Saccharopolyspora gloriosae</name>
    <dbReference type="NCBI Taxonomy" id="455344"/>
    <lineage>
        <taxon>Bacteria</taxon>
        <taxon>Bacillati</taxon>
        <taxon>Actinomycetota</taxon>
        <taxon>Actinomycetes</taxon>
        <taxon>Pseudonocardiales</taxon>
        <taxon>Pseudonocardiaceae</taxon>
        <taxon>Saccharopolyspora</taxon>
    </lineage>
</organism>
<gene>
    <name evidence="3" type="ORF">BJ969_005402</name>
</gene>
<evidence type="ECO:0000259" key="2">
    <source>
        <dbReference type="Pfam" id="PF26563"/>
    </source>
</evidence>
<reference evidence="3 4" key="1">
    <citation type="submission" date="2020-08" db="EMBL/GenBank/DDBJ databases">
        <title>Sequencing the genomes of 1000 actinobacteria strains.</title>
        <authorList>
            <person name="Klenk H.-P."/>
        </authorList>
    </citation>
    <scope>NUCLEOTIDE SEQUENCE [LARGE SCALE GENOMIC DNA]</scope>
    <source>
        <strain evidence="3 4">DSM 45582</strain>
    </source>
</reference>
<dbReference type="InterPro" id="IPR022521">
    <property type="entry name" value="Rv3660c"/>
</dbReference>
<dbReference type="GO" id="GO:0051782">
    <property type="term" value="P:negative regulation of cell division"/>
    <property type="evidence" value="ECO:0007669"/>
    <property type="project" value="TreeGrafter"/>
</dbReference>
<dbReference type="AlphaFoldDB" id="A0A840NL64"/>
<dbReference type="RefSeq" id="WP_184483584.1">
    <property type="nucleotide sequence ID" value="NZ_JACHIV010000001.1"/>
</dbReference>
<dbReference type="PANTHER" id="PTHR43384">
    <property type="entry name" value="SEPTUM SITE-DETERMINING PROTEIN MIND HOMOLOG, CHLOROPLASTIC-RELATED"/>
    <property type="match status" value="1"/>
</dbReference>
<dbReference type="InterPro" id="IPR059050">
    <property type="entry name" value="Rv3660c_N"/>
</dbReference>
<dbReference type="PANTHER" id="PTHR43384:SF11">
    <property type="entry name" value="SEPTUM SITE DETERMINING PROTEIN"/>
    <property type="match status" value="1"/>
</dbReference>
<proteinExistence type="predicted"/>
<feature type="domain" description="CobQ/CobB/MinD/ParA nucleotide binding" evidence="1">
    <location>
        <begin position="123"/>
        <end position="333"/>
    </location>
</feature>
<feature type="domain" description="Rv3660c-like CheY-like N-terminal" evidence="2">
    <location>
        <begin position="9"/>
        <end position="113"/>
    </location>
</feature>
<name>A0A840NL64_9PSEU</name>
<protein>
    <submittedName>
        <fullName evidence="3">Secretion/DNA translocation related CpaE-like protein</fullName>
    </submittedName>
</protein>
<dbReference type="NCBIfam" id="TIGR03815">
    <property type="entry name" value="CpaE_hom_Actino"/>
    <property type="match status" value="1"/>
</dbReference>
<evidence type="ECO:0000259" key="1">
    <source>
        <dbReference type="Pfam" id="PF01656"/>
    </source>
</evidence>
<dbReference type="EMBL" id="JACHIV010000001">
    <property type="protein sequence ID" value="MBB5072314.1"/>
    <property type="molecule type" value="Genomic_DNA"/>
</dbReference>
<comment type="caution">
    <text evidence="3">The sequence shown here is derived from an EMBL/GenBank/DDBJ whole genome shotgun (WGS) entry which is preliminary data.</text>
</comment>
<dbReference type="GO" id="GO:0016887">
    <property type="term" value="F:ATP hydrolysis activity"/>
    <property type="evidence" value="ECO:0007669"/>
    <property type="project" value="TreeGrafter"/>
</dbReference>
<keyword evidence="4" id="KW-1185">Reference proteome</keyword>
<dbReference type="GO" id="GO:0005524">
    <property type="term" value="F:ATP binding"/>
    <property type="evidence" value="ECO:0007669"/>
    <property type="project" value="TreeGrafter"/>
</dbReference>
<dbReference type="InterPro" id="IPR050625">
    <property type="entry name" value="ParA/MinD_ATPase"/>
</dbReference>
<dbReference type="Proteomes" id="UP000580474">
    <property type="component" value="Unassembled WGS sequence"/>
</dbReference>
<dbReference type="InterPro" id="IPR027417">
    <property type="entry name" value="P-loop_NTPase"/>
</dbReference>
<dbReference type="SUPFAM" id="SSF52540">
    <property type="entry name" value="P-loop containing nucleoside triphosphate hydrolases"/>
    <property type="match status" value="1"/>
</dbReference>
<dbReference type="Gene3D" id="3.40.50.300">
    <property type="entry name" value="P-loop containing nucleotide triphosphate hydrolases"/>
    <property type="match status" value="1"/>
</dbReference>
<sequence>MSTTTPMLITQDDALAEDVTRLAAVAGCELRRRDGANGAGGHWRDAALILLDGPAAEEALAAGFPRRTGVVLLTRGQVESLWRPAFEVGADALLDLPGQEFRLVDLFTDLVDGVRSSSAGRVLAVLGGTGGAGASTLAAATAVAAARGGARSLLLDCDPAGGGLDLTVGVERTCGLRWSGLTISGGRVPSGALHEALPGRRLGSGRLTVLSCDRDGSSDGLTATSVRAVLDAGRRAGETVVCDLPRAPSEPAAAVLRRADLTIMVVPAEVRACAAAASTAELVREHSAGPVCAVVRGPAPGGLLVEDIERAVGVDVLSVLRAQPSLASAVDRGGLCATRSGSRGPIVRTAGDLLRALDELASGRAVASCTPS</sequence>
<dbReference type="Pfam" id="PF01656">
    <property type="entry name" value="CbiA"/>
    <property type="match status" value="1"/>
</dbReference>
<evidence type="ECO:0000313" key="3">
    <source>
        <dbReference type="EMBL" id="MBB5072314.1"/>
    </source>
</evidence>
<dbReference type="GO" id="GO:0005829">
    <property type="term" value="C:cytosol"/>
    <property type="evidence" value="ECO:0007669"/>
    <property type="project" value="TreeGrafter"/>
</dbReference>